<protein>
    <submittedName>
        <fullName evidence="1">Uncharacterized protein</fullName>
    </submittedName>
</protein>
<gene>
    <name evidence="1" type="ORF">DPMN_100802</name>
</gene>
<dbReference type="InterPro" id="IPR036322">
    <property type="entry name" value="WD40_repeat_dom_sf"/>
</dbReference>
<organism evidence="1 2">
    <name type="scientific">Dreissena polymorpha</name>
    <name type="common">Zebra mussel</name>
    <name type="synonym">Mytilus polymorpha</name>
    <dbReference type="NCBI Taxonomy" id="45954"/>
    <lineage>
        <taxon>Eukaryota</taxon>
        <taxon>Metazoa</taxon>
        <taxon>Spiralia</taxon>
        <taxon>Lophotrochozoa</taxon>
        <taxon>Mollusca</taxon>
        <taxon>Bivalvia</taxon>
        <taxon>Autobranchia</taxon>
        <taxon>Heteroconchia</taxon>
        <taxon>Euheterodonta</taxon>
        <taxon>Imparidentia</taxon>
        <taxon>Neoheterodontei</taxon>
        <taxon>Myida</taxon>
        <taxon>Dreissenoidea</taxon>
        <taxon>Dreissenidae</taxon>
        <taxon>Dreissena</taxon>
    </lineage>
</organism>
<keyword evidence="2" id="KW-1185">Reference proteome</keyword>
<reference evidence="1" key="2">
    <citation type="submission" date="2020-11" db="EMBL/GenBank/DDBJ databases">
        <authorList>
            <person name="McCartney M.A."/>
            <person name="Auch B."/>
            <person name="Kono T."/>
            <person name="Mallez S."/>
            <person name="Becker A."/>
            <person name="Gohl D.M."/>
            <person name="Silverstein K.A.T."/>
            <person name="Koren S."/>
            <person name="Bechman K.B."/>
            <person name="Herman A."/>
            <person name="Abrahante J.E."/>
            <person name="Garbe J."/>
        </authorList>
    </citation>
    <scope>NUCLEOTIDE SEQUENCE</scope>
    <source>
        <strain evidence="1">Duluth1</strain>
        <tissue evidence="1">Whole animal</tissue>
    </source>
</reference>
<comment type="caution">
    <text evidence="1">The sequence shown here is derived from an EMBL/GenBank/DDBJ whole genome shotgun (WGS) entry which is preliminary data.</text>
</comment>
<accession>A0A9D4R902</accession>
<evidence type="ECO:0000313" key="1">
    <source>
        <dbReference type="EMBL" id="KAH3858182.1"/>
    </source>
</evidence>
<dbReference type="SUPFAM" id="SSF50978">
    <property type="entry name" value="WD40 repeat-like"/>
    <property type="match status" value="1"/>
</dbReference>
<proteinExistence type="predicted"/>
<dbReference type="Gene3D" id="2.130.10.10">
    <property type="entry name" value="YVTN repeat-like/Quinoprotein amine dehydrogenase"/>
    <property type="match status" value="1"/>
</dbReference>
<name>A0A9D4R902_DREPO</name>
<dbReference type="InterPro" id="IPR015943">
    <property type="entry name" value="WD40/YVTN_repeat-like_dom_sf"/>
</dbReference>
<dbReference type="AlphaFoldDB" id="A0A9D4R902"/>
<sequence length="88" mass="9505">MGHDKVPWSLLQTTGSFYNTCILLVLKHRVTAISWSEIQPDLVVSGDDNGLLGVWQVEDNRQAAHRLDKTGITALAMAPFSAGLTAVG</sequence>
<dbReference type="EMBL" id="JAIWYP010000003">
    <property type="protein sequence ID" value="KAH3858182.1"/>
    <property type="molecule type" value="Genomic_DNA"/>
</dbReference>
<dbReference type="Proteomes" id="UP000828390">
    <property type="component" value="Unassembled WGS sequence"/>
</dbReference>
<reference evidence="1" key="1">
    <citation type="journal article" date="2019" name="bioRxiv">
        <title>The Genome of the Zebra Mussel, Dreissena polymorpha: A Resource for Invasive Species Research.</title>
        <authorList>
            <person name="McCartney M.A."/>
            <person name="Auch B."/>
            <person name="Kono T."/>
            <person name="Mallez S."/>
            <person name="Zhang Y."/>
            <person name="Obille A."/>
            <person name="Becker A."/>
            <person name="Abrahante J.E."/>
            <person name="Garbe J."/>
            <person name="Badalamenti J.P."/>
            <person name="Herman A."/>
            <person name="Mangelson H."/>
            <person name="Liachko I."/>
            <person name="Sullivan S."/>
            <person name="Sone E.D."/>
            <person name="Koren S."/>
            <person name="Silverstein K.A.T."/>
            <person name="Beckman K.B."/>
            <person name="Gohl D.M."/>
        </authorList>
    </citation>
    <scope>NUCLEOTIDE SEQUENCE</scope>
    <source>
        <strain evidence="1">Duluth1</strain>
        <tissue evidence="1">Whole animal</tissue>
    </source>
</reference>
<evidence type="ECO:0000313" key="2">
    <source>
        <dbReference type="Proteomes" id="UP000828390"/>
    </source>
</evidence>